<keyword evidence="2" id="KW-1185">Reference proteome</keyword>
<reference evidence="1 2" key="1">
    <citation type="submission" date="2024-04" db="EMBL/GenBank/DDBJ databases">
        <title>Defined microbial consortia suppress multidrug-resistant proinflammatory Enterobacteriaceae via ecological control.</title>
        <authorList>
            <person name="Furuichi M."/>
            <person name="Kawaguchi T."/>
            <person name="Pust M."/>
            <person name="Yasuma K."/>
            <person name="Plichta D."/>
            <person name="Hasegawa N."/>
            <person name="Ohya T."/>
            <person name="Bhattarai S."/>
            <person name="Sasajima S."/>
            <person name="Aoto Y."/>
            <person name="Tuganbaev T."/>
            <person name="Yaginuma M."/>
            <person name="Ueda M."/>
            <person name="Okahashi N."/>
            <person name="Amafuji K."/>
            <person name="Kiridooshi Y."/>
            <person name="Sugita K."/>
            <person name="Strazar M."/>
            <person name="Skelly A."/>
            <person name="Suda W."/>
            <person name="Hattori M."/>
            <person name="Nakamoto N."/>
            <person name="Caballero S."/>
            <person name="Norman J."/>
            <person name="Olle B."/>
            <person name="Tanoue T."/>
            <person name="Arita M."/>
            <person name="Bucci V."/>
            <person name="Atarashi K."/>
            <person name="Xavier R."/>
            <person name="Honda K."/>
        </authorList>
    </citation>
    <scope>NUCLEOTIDE SEQUENCE [LARGE SCALE GENOMIC DNA]</scope>
    <source>
        <strain evidence="2">k34-0107-D12</strain>
    </source>
</reference>
<protein>
    <submittedName>
        <fullName evidence="1">Uncharacterized protein</fullName>
    </submittedName>
</protein>
<organism evidence="1 2">
    <name type="scientific">Blautia parvula</name>
    <dbReference type="NCBI Taxonomy" id="2877527"/>
    <lineage>
        <taxon>Bacteria</taxon>
        <taxon>Bacillati</taxon>
        <taxon>Bacillota</taxon>
        <taxon>Clostridia</taxon>
        <taxon>Lachnospirales</taxon>
        <taxon>Lachnospiraceae</taxon>
        <taxon>Blautia</taxon>
    </lineage>
</organism>
<dbReference type="EMBL" id="BAABZQ010000001">
    <property type="protein sequence ID" value="GAA6503070.1"/>
    <property type="molecule type" value="Genomic_DNA"/>
</dbReference>
<evidence type="ECO:0000313" key="2">
    <source>
        <dbReference type="Proteomes" id="UP001600941"/>
    </source>
</evidence>
<name>A0ABQ0C2R8_9FIRM</name>
<gene>
    <name evidence="1" type="ORF">K340107D12_58860</name>
</gene>
<sequence length="56" mass="6466">MERRDKVFLAKKIVKELSSQGITVKDLNDICDLVKAIASNEKITLFCVESFNDWFD</sequence>
<comment type="caution">
    <text evidence="1">The sequence shown here is derived from an EMBL/GenBank/DDBJ whole genome shotgun (WGS) entry which is preliminary data.</text>
</comment>
<dbReference type="RefSeq" id="WP_156120890.1">
    <property type="nucleotide sequence ID" value="NZ_BAABZQ010000001.1"/>
</dbReference>
<evidence type="ECO:0000313" key="1">
    <source>
        <dbReference type="EMBL" id="GAA6503070.1"/>
    </source>
</evidence>
<proteinExistence type="predicted"/>
<dbReference type="Proteomes" id="UP001600941">
    <property type="component" value="Unassembled WGS sequence"/>
</dbReference>
<accession>A0ABQ0C2R8</accession>